<dbReference type="Pfam" id="PF13330">
    <property type="entry name" value="Mucin2_WxxW"/>
    <property type="match status" value="6"/>
</dbReference>
<feature type="domain" description="WxxW" evidence="5">
    <location>
        <begin position="253"/>
        <end position="336"/>
    </location>
</feature>
<reference evidence="7" key="1">
    <citation type="submission" date="2024-04" db="EMBL/GenBank/DDBJ databases">
        <title>Salinicola lusitanus LLJ914,a marine bacterium isolated from the Okinawa Trough.</title>
        <authorList>
            <person name="Li J."/>
        </authorList>
    </citation>
    <scope>NUCLEOTIDE SEQUENCE [LARGE SCALE GENOMIC DNA]</scope>
</reference>
<protein>
    <recommendedName>
        <fullName evidence="5">WxxW domain-containing protein</fullName>
    </recommendedName>
</protein>
<sequence>MDSSSCDDRTSSAQTLHDLEICPLHLTHPSMPLEHLLRSSDRRSAALRDPSPDILARLDCWTQWFDRDDPSGSGDWETLSNLRDENPGVICTDPLQIEALTTSGQPVSSTGDVINKSDTLTGFICKNSDQPGGRLCSDYKVRFMCPPRFCASPPNCWTPWFDRDDPTGSGDWESLLYLQNENPGKICPRPLQIQALTTSNLPVSSTGDVIEKYDTLTGFICKNSDQPGGRLCSDYKVRFMCPARFCSPTPNCWTQWFDRDDPSGTGDWETLSNLQMENPGKICSRPLHIQVLTVSGQPVSSTGNMIYRSDIANGFICRNSDQRIGQCSDYKVRFMCPPRFCAPPPDCWTQWFDRDNPSGTGDWETLHQLKSENPGRICSMPQQIQVQTISGAPMSSTGDNIYKADVVEGFACRNIDQSGRICQDYRVRFMCPLDFCTQFLCYTEWFNRDDPSGTGDWETLLNLRAEHPGHICNSPLQIQALTTDGTTVAATGNVISVSDVTTGFVCKNSDQPPGHVCADFKVRFMCPVDFCHQKVCWTPWYNRDIPTGSGDWELLANHREDHPNEICETPLYIDVRTVDTNEPATATGQVFSAYNATMGFSCENDQQQGGVQCKDYKVRFGCGCKLVVDTA</sequence>
<dbReference type="AlphaFoldDB" id="A0AAW0MQR9"/>
<keyword evidence="7" id="KW-1185">Reference proteome</keyword>
<evidence type="ECO:0000256" key="3">
    <source>
        <dbReference type="ARBA" id="ARBA00022729"/>
    </source>
</evidence>
<proteinExistence type="predicted"/>
<dbReference type="PANTHER" id="PTHR15031">
    <property type="entry name" value="CARTILAGE INTERMEDIATE LAYER PROTEIN CLIP"/>
    <property type="match status" value="1"/>
</dbReference>
<dbReference type="PANTHER" id="PTHR15031:SF4">
    <property type="entry name" value="CARTILAGE INTERMEDIATE LAYER PROTEIN 1"/>
    <property type="match status" value="1"/>
</dbReference>
<comment type="caution">
    <text evidence="6">The sequence shown here is derived from an EMBL/GenBank/DDBJ whole genome shotgun (WGS) entry which is preliminary data.</text>
</comment>
<comment type="subcellular location">
    <subcellularLocation>
        <location evidence="1">Secreted</location>
    </subcellularLocation>
</comment>
<evidence type="ECO:0000256" key="1">
    <source>
        <dbReference type="ARBA" id="ARBA00004613"/>
    </source>
</evidence>
<evidence type="ECO:0000256" key="2">
    <source>
        <dbReference type="ARBA" id="ARBA00022525"/>
    </source>
</evidence>
<feature type="domain" description="WxxW" evidence="5">
    <location>
        <begin position="348"/>
        <end position="431"/>
    </location>
</feature>
<dbReference type="EMBL" id="JBBPFD010000021">
    <property type="protein sequence ID" value="KAK7882740.1"/>
    <property type="molecule type" value="Genomic_DNA"/>
</dbReference>
<keyword evidence="4" id="KW-0325">Glycoprotein</keyword>
<organism evidence="6 7">
    <name type="scientific">Mugilogobius chulae</name>
    <name type="common">yellowstripe goby</name>
    <dbReference type="NCBI Taxonomy" id="88201"/>
    <lineage>
        <taxon>Eukaryota</taxon>
        <taxon>Metazoa</taxon>
        <taxon>Chordata</taxon>
        <taxon>Craniata</taxon>
        <taxon>Vertebrata</taxon>
        <taxon>Euteleostomi</taxon>
        <taxon>Actinopterygii</taxon>
        <taxon>Neopterygii</taxon>
        <taxon>Teleostei</taxon>
        <taxon>Neoteleostei</taxon>
        <taxon>Acanthomorphata</taxon>
        <taxon>Gobiaria</taxon>
        <taxon>Gobiiformes</taxon>
        <taxon>Gobioidei</taxon>
        <taxon>Gobiidae</taxon>
        <taxon>Gobionellinae</taxon>
        <taxon>Mugilogobius</taxon>
    </lineage>
</organism>
<keyword evidence="3" id="KW-0732">Signal</keyword>
<feature type="domain" description="WxxW" evidence="5">
    <location>
        <begin position="61"/>
        <end position="145"/>
    </location>
</feature>
<evidence type="ECO:0000313" key="7">
    <source>
        <dbReference type="Proteomes" id="UP001460270"/>
    </source>
</evidence>
<feature type="domain" description="WxxW" evidence="5">
    <location>
        <begin position="157"/>
        <end position="241"/>
    </location>
</feature>
<keyword evidence="2" id="KW-0964">Secreted</keyword>
<dbReference type="GO" id="GO:0005576">
    <property type="term" value="C:extracellular region"/>
    <property type="evidence" value="ECO:0007669"/>
    <property type="project" value="UniProtKB-SubCell"/>
</dbReference>
<gene>
    <name evidence="6" type="ORF">WMY93_028914</name>
</gene>
<feature type="domain" description="WxxW" evidence="5">
    <location>
        <begin position="537"/>
        <end position="622"/>
    </location>
</feature>
<dbReference type="InterPro" id="IPR039675">
    <property type="entry name" value="CILP1/CILP2"/>
</dbReference>
<dbReference type="InterPro" id="IPR025155">
    <property type="entry name" value="WxxW_domain"/>
</dbReference>
<accession>A0AAW0MQR9</accession>
<evidence type="ECO:0000313" key="6">
    <source>
        <dbReference type="EMBL" id="KAK7882740.1"/>
    </source>
</evidence>
<evidence type="ECO:0000256" key="4">
    <source>
        <dbReference type="ARBA" id="ARBA00023180"/>
    </source>
</evidence>
<name>A0AAW0MQR9_9GOBI</name>
<feature type="domain" description="WxxW" evidence="5">
    <location>
        <begin position="443"/>
        <end position="526"/>
    </location>
</feature>
<evidence type="ECO:0000259" key="5">
    <source>
        <dbReference type="Pfam" id="PF13330"/>
    </source>
</evidence>
<dbReference type="Proteomes" id="UP001460270">
    <property type="component" value="Unassembled WGS sequence"/>
</dbReference>